<name>A0A2P4YJN2_9STRA</name>
<proteinExistence type="predicted"/>
<accession>A0A2P4YJN2</accession>
<sequence>MVLSEEQGKMPRAELLALDIGKQVVRAVVSVTLVKVAAEGDEEEFPCELSAWMLDPVTGETFSELDCI</sequence>
<protein>
    <submittedName>
        <fullName evidence="1">Uncharacterized protein</fullName>
    </submittedName>
</protein>
<comment type="caution">
    <text evidence="1">The sequence shown here is derived from an EMBL/GenBank/DDBJ whole genome shotgun (WGS) entry which is preliminary data.</text>
</comment>
<dbReference type="Proteomes" id="UP000237271">
    <property type="component" value="Unassembled WGS sequence"/>
</dbReference>
<evidence type="ECO:0000313" key="1">
    <source>
        <dbReference type="EMBL" id="POM78017.1"/>
    </source>
</evidence>
<gene>
    <name evidence="1" type="ORF">PHPALM_4510</name>
</gene>
<reference evidence="1 2" key="1">
    <citation type="journal article" date="2017" name="Genome Biol. Evol.">
        <title>Phytophthora megakarya and P. palmivora, closely related causal agents of cacao black pod rot, underwent increases in genome sizes and gene numbers by different mechanisms.</title>
        <authorList>
            <person name="Ali S.S."/>
            <person name="Shao J."/>
            <person name="Lary D.J."/>
            <person name="Kronmiller B."/>
            <person name="Shen D."/>
            <person name="Strem M.D."/>
            <person name="Amoako-Attah I."/>
            <person name="Akrofi A.Y."/>
            <person name="Begoude B.A."/>
            <person name="Ten Hoopen G.M."/>
            <person name="Coulibaly K."/>
            <person name="Kebe B.I."/>
            <person name="Melnick R.L."/>
            <person name="Guiltinan M.J."/>
            <person name="Tyler B.M."/>
            <person name="Meinhardt L.W."/>
            <person name="Bailey B.A."/>
        </authorList>
    </citation>
    <scope>NUCLEOTIDE SEQUENCE [LARGE SCALE GENOMIC DNA]</scope>
    <source>
        <strain evidence="2">sbr112.9</strain>
    </source>
</reference>
<organism evidence="1 2">
    <name type="scientific">Phytophthora palmivora</name>
    <dbReference type="NCBI Taxonomy" id="4796"/>
    <lineage>
        <taxon>Eukaryota</taxon>
        <taxon>Sar</taxon>
        <taxon>Stramenopiles</taxon>
        <taxon>Oomycota</taxon>
        <taxon>Peronosporomycetes</taxon>
        <taxon>Peronosporales</taxon>
        <taxon>Peronosporaceae</taxon>
        <taxon>Phytophthora</taxon>
    </lineage>
</organism>
<dbReference type="AlphaFoldDB" id="A0A2P4YJN2"/>
<evidence type="ECO:0000313" key="2">
    <source>
        <dbReference type="Proteomes" id="UP000237271"/>
    </source>
</evidence>
<dbReference type="EMBL" id="NCKW01002199">
    <property type="protein sequence ID" value="POM78017.1"/>
    <property type="molecule type" value="Genomic_DNA"/>
</dbReference>
<keyword evidence="2" id="KW-1185">Reference proteome</keyword>